<evidence type="ECO:0000313" key="2">
    <source>
        <dbReference type="EMBL" id="PJA55719.1"/>
    </source>
</evidence>
<evidence type="ECO:0000313" key="3">
    <source>
        <dbReference type="Proteomes" id="UP000229647"/>
    </source>
</evidence>
<dbReference type="InterPro" id="IPR007842">
    <property type="entry name" value="HEPN_dom"/>
</dbReference>
<dbReference type="GO" id="GO:0003677">
    <property type="term" value="F:DNA binding"/>
    <property type="evidence" value="ECO:0007669"/>
    <property type="project" value="UniProtKB-KW"/>
</dbReference>
<name>A0A2M7XYC2_9BACT</name>
<sequence length="127" mass="15231">MSNEKMIKNWLLKAENDIATANDLYKSKHYDWCLFIWHLAIEKALKAKISSLKKEYLYTHKLVKLAELAEFPINKKVLEQLREITSYNIEARYDDYKLSFYKKATKEYTSKWVIICEDIFKIIIKTI</sequence>
<keyword evidence="2" id="KW-0238">DNA-binding</keyword>
<organism evidence="2 3">
    <name type="scientific">Candidatus Roizmanbacteria bacterium CG_4_9_14_3_um_filter_33_18</name>
    <dbReference type="NCBI Taxonomy" id="1974841"/>
    <lineage>
        <taxon>Bacteria</taxon>
        <taxon>Candidatus Roizmaniibacteriota</taxon>
    </lineage>
</organism>
<dbReference type="EMBL" id="PFWL01000091">
    <property type="protein sequence ID" value="PJA55719.1"/>
    <property type="molecule type" value="Genomic_DNA"/>
</dbReference>
<proteinExistence type="predicted"/>
<evidence type="ECO:0000259" key="1">
    <source>
        <dbReference type="PROSITE" id="PS50910"/>
    </source>
</evidence>
<gene>
    <name evidence="2" type="ORF">CO165_02025</name>
</gene>
<dbReference type="Pfam" id="PF05168">
    <property type="entry name" value="HEPN"/>
    <property type="match status" value="1"/>
</dbReference>
<dbReference type="SUPFAM" id="SSF81593">
    <property type="entry name" value="Nucleotidyltransferase substrate binding subunit/domain"/>
    <property type="match status" value="1"/>
</dbReference>
<reference evidence="3" key="1">
    <citation type="submission" date="2017-09" db="EMBL/GenBank/DDBJ databases">
        <title>Depth-based differentiation of microbial function through sediment-hosted aquifers and enrichment of novel symbionts in the deep terrestrial subsurface.</title>
        <authorList>
            <person name="Probst A.J."/>
            <person name="Ladd B."/>
            <person name="Jarett J.K."/>
            <person name="Geller-Mcgrath D.E."/>
            <person name="Sieber C.M.K."/>
            <person name="Emerson J.B."/>
            <person name="Anantharaman K."/>
            <person name="Thomas B.C."/>
            <person name="Malmstrom R."/>
            <person name="Stieglmeier M."/>
            <person name="Klingl A."/>
            <person name="Woyke T."/>
            <person name="Ryan C.M."/>
            <person name="Banfield J.F."/>
        </authorList>
    </citation>
    <scope>NUCLEOTIDE SEQUENCE [LARGE SCALE GENOMIC DNA]</scope>
</reference>
<dbReference type="AlphaFoldDB" id="A0A2M7XYC2"/>
<feature type="domain" description="HEPN" evidence="1">
    <location>
        <begin position="11"/>
        <end position="119"/>
    </location>
</feature>
<dbReference type="SMART" id="SM00748">
    <property type="entry name" value="HEPN"/>
    <property type="match status" value="1"/>
</dbReference>
<protein>
    <submittedName>
        <fullName evidence="2">DNA-binding protein</fullName>
    </submittedName>
</protein>
<dbReference type="PROSITE" id="PS50910">
    <property type="entry name" value="HEPN"/>
    <property type="match status" value="1"/>
</dbReference>
<dbReference type="Proteomes" id="UP000229647">
    <property type="component" value="Unassembled WGS sequence"/>
</dbReference>
<accession>A0A2M7XYC2</accession>
<comment type="caution">
    <text evidence="2">The sequence shown here is derived from an EMBL/GenBank/DDBJ whole genome shotgun (WGS) entry which is preliminary data.</text>
</comment>
<dbReference type="Gene3D" id="1.20.120.330">
    <property type="entry name" value="Nucleotidyltransferases domain 2"/>
    <property type="match status" value="1"/>
</dbReference>